<dbReference type="AlphaFoldDB" id="A0A6A6ZIH0"/>
<sequence>MHAKNEKKLTKSSLSARTPDAPPAHPPCRRAIPPPCTDMTSRTASPAIAVHRFQASLYARLTDEEILINYGSILTQYPQYRATFLASLDAYALGIIEPIRNHAFKSNANAHADYNYLLERGRWRLTFQDLDISFCCDWTTAVFLKALRRVETHTSASFAEVVQLVEAERRRRRHNKYKASQVTAVCQSLRQEEQRAWQEETAQAQSEEPSVAFDTVPSSPSIEVARKQPAPLSSSPSSDGLFVGQGSDIDGSDMLHEKVELASELQHLESGVLTLKEDEQKSSDLSMHLTSPRNSTTTLPTAVSLASSSEAGPSTSYITTIIDDLRPEQRLRGITIAELLRTFLPRSVARMFNPSDPEHIIQQVTSGLKHGLPGEVAVIAYVCISLHWFGVVYNPKTRTVSRLDSLVDHVSEEEAAACQNSFLQSIREYAGDDDGPIDDGTLQLPQQDNAYDCGVYLVVSFLRMVASSDVSESICGAFYRALFTNFLQVVDDETKFKGLPFLEQPEGNAGEPLVSSLKRERAHLKKLQAFHSAAPSALTLFSNLTAVLKKTMARLGHNIDDTTSLLSQLPNTRGIFHGFARSQLLAHDEYAKALAHLLQRLQREQDAIKKANRAAHRMTSILTGITSALPARISLTRSAISMAEEEVKADIKLKRKREERINIEREDLAKKMRMLEEERSLIEIELGSLEAVV</sequence>
<dbReference type="Pfam" id="PF02902">
    <property type="entry name" value="Peptidase_C48"/>
    <property type="match status" value="1"/>
</dbReference>
<organism evidence="7 8">
    <name type="scientific">Ophiobolus disseminans</name>
    <dbReference type="NCBI Taxonomy" id="1469910"/>
    <lineage>
        <taxon>Eukaryota</taxon>
        <taxon>Fungi</taxon>
        <taxon>Dikarya</taxon>
        <taxon>Ascomycota</taxon>
        <taxon>Pezizomycotina</taxon>
        <taxon>Dothideomycetes</taxon>
        <taxon>Pleosporomycetidae</taxon>
        <taxon>Pleosporales</taxon>
        <taxon>Pleosporineae</taxon>
        <taxon>Phaeosphaeriaceae</taxon>
        <taxon>Ophiobolus</taxon>
    </lineage>
</organism>
<comment type="similarity">
    <text evidence="1">Belongs to the peptidase C48 family.</text>
</comment>
<proteinExistence type="inferred from homology"/>
<evidence type="ECO:0000259" key="6">
    <source>
        <dbReference type="Pfam" id="PF02902"/>
    </source>
</evidence>
<dbReference type="GO" id="GO:0008234">
    <property type="term" value="F:cysteine-type peptidase activity"/>
    <property type="evidence" value="ECO:0007669"/>
    <property type="project" value="InterPro"/>
</dbReference>
<feature type="coiled-coil region" evidence="4">
    <location>
        <begin position="658"/>
        <end position="692"/>
    </location>
</feature>
<evidence type="ECO:0000256" key="4">
    <source>
        <dbReference type="SAM" id="Coils"/>
    </source>
</evidence>
<name>A0A6A6ZIH0_9PLEO</name>
<dbReference type="Proteomes" id="UP000799424">
    <property type="component" value="Unassembled WGS sequence"/>
</dbReference>
<evidence type="ECO:0000256" key="3">
    <source>
        <dbReference type="ARBA" id="ARBA00022801"/>
    </source>
</evidence>
<feature type="region of interest" description="Disordered" evidence="5">
    <location>
        <begin position="1"/>
        <end position="31"/>
    </location>
</feature>
<dbReference type="Gene3D" id="3.40.395.10">
    <property type="entry name" value="Adenoviral Proteinase, Chain A"/>
    <property type="match status" value="1"/>
</dbReference>
<evidence type="ECO:0000256" key="5">
    <source>
        <dbReference type="SAM" id="MobiDB-lite"/>
    </source>
</evidence>
<gene>
    <name evidence="7" type="ORF">CC86DRAFT_374136</name>
</gene>
<feature type="region of interest" description="Disordered" evidence="5">
    <location>
        <begin position="197"/>
        <end position="241"/>
    </location>
</feature>
<evidence type="ECO:0000313" key="8">
    <source>
        <dbReference type="Proteomes" id="UP000799424"/>
    </source>
</evidence>
<dbReference type="EMBL" id="MU006239">
    <property type="protein sequence ID" value="KAF2820820.1"/>
    <property type="molecule type" value="Genomic_DNA"/>
</dbReference>
<protein>
    <recommendedName>
        <fullName evidence="6">Ubiquitin-like protease family profile domain-containing protein</fullName>
    </recommendedName>
</protein>
<dbReference type="GO" id="GO:0019783">
    <property type="term" value="F:ubiquitin-like protein peptidase activity"/>
    <property type="evidence" value="ECO:0007669"/>
    <property type="project" value="UniProtKB-ARBA"/>
</dbReference>
<feature type="compositionally biased region" description="Pro residues" evidence="5">
    <location>
        <begin position="20"/>
        <end position="31"/>
    </location>
</feature>
<keyword evidence="8" id="KW-1185">Reference proteome</keyword>
<dbReference type="SUPFAM" id="SSF54001">
    <property type="entry name" value="Cysteine proteinases"/>
    <property type="match status" value="1"/>
</dbReference>
<keyword evidence="4" id="KW-0175">Coiled coil</keyword>
<dbReference type="OrthoDB" id="4805806at2759"/>
<evidence type="ECO:0000313" key="7">
    <source>
        <dbReference type="EMBL" id="KAF2820820.1"/>
    </source>
</evidence>
<accession>A0A6A6ZIH0</accession>
<keyword evidence="2" id="KW-0645">Protease</keyword>
<dbReference type="GO" id="GO:0006508">
    <property type="term" value="P:proteolysis"/>
    <property type="evidence" value="ECO:0007669"/>
    <property type="project" value="UniProtKB-KW"/>
</dbReference>
<feature type="domain" description="Ubiquitin-like protease family profile" evidence="6">
    <location>
        <begin position="378"/>
        <end position="473"/>
    </location>
</feature>
<dbReference type="InterPro" id="IPR003653">
    <property type="entry name" value="Peptidase_C48_C"/>
</dbReference>
<evidence type="ECO:0000256" key="2">
    <source>
        <dbReference type="ARBA" id="ARBA00022670"/>
    </source>
</evidence>
<reference evidence="7" key="1">
    <citation type="journal article" date="2020" name="Stud. Mycol.">
        <title>101 Dothideomycetes genomes: a test case for predicting lifestyles and emergence of pathogens.</title>
        <authorList>
            <person name="Haridas S."/>
            <person name="Albert R."/>
            <person name="Binder M."/>
            <person name="Bloem J."/>
            <person name="Labutti K."/>
            <person name="Salamov A."/>
            <person name="Andreopoulos B."/>
            <person name="Baker S."/>
            <person name="Barry K."/>
            <person name="Bills G."/>
            <person name="Bluhm B."/>
            <person name="Cannon C."/>
            <person name="Castanera R."/>
            <person name="Culley D."/>
            <person name="Daum C."/>
            <person name="Ezra D."/>
            <person name="Gonzalez J."/>
            <person name="Henrissat B."/>
            <person name="Kuo A."/>
            <person name="Liang C."/>
            <person name="Lipzen A."/>
            <person name="Lutzoni F."/>
            <person name="Magnuson J."/>
            <person name="Mondo S."/>
            <person name="Nolan M."/>
            <person name="Ohm R."/>
            <person name="Pangilinan J."/>
            <person name="Park H.-J."/>
            <person name="Ramirez L."/>
            <person name="Alfaro M."/>
            <person name="Sun H."/>
            <person name="Tritt A."/>
            <person name="Yoshinaga Y."/>
            <person name="Zwiers L.-H."/>
            <person name="Turgeon B."/>
            <person name="Goodwin S."/>
            <person name="Spatafora J."/>
            <person name="Crous P."/>
            <person name="Grigoriev I."/>
        </authorList>
    </citation>
    <scope>NUCLEOTIDE SEQUENCE</scope>
    <source>
        <strain evidence="7">CBS 113818</strain>
    </source>
</reference>
<keyword evidence="3" id="KW-0378">Hydrolase</keyword>
<feature type="coiled-coil region" evidence="4">
    <location>
        <begin position="587"/>
        <end position="618"/>
    </location>
</feature>
<dbReference type="InterPro" id="IPR038765">
    <property type="entry name" value="Papain-like_cys_pep_sf"/>
</dbReference>
<evidence type="ECO:0000256" key="1">
    <source>
        <dbReference type="ARBA" id="ARBA00005234"/>
    </source>
</evidence>